<dbReference type="PANTHER" id="PTHR43581">
    <property type="entry name" value="ATP/GTP PHOSPHATASE"/>
    <property type="match status" value="1"/>
</dbReference>
<dbReference type="InterPro" id="IPR027417">
    <property type="entry name" value="P-loop_NTPase"/>
</dbReference>
<dbReference type="Gene3D" id="3.40.50.300">
    <property type="entry name" value="P-loop containing nucleotide triphosphate hydrolases"/>
    <property type="match status" value="1"/>
</dbReference>
<evidence type="ECO:0000259" key="1">
    <source>
        <dbReference type="Pfam" id="PF13304"/>
    </source>
</evidence>
<name>A0A6P0URE2_9FLAO</name>
<dbReference type="InterPro" id="IPR051396">
    <property type="entry name" value="Bact_Antivir_Def_Nuclease"/>
</dbReference>
<accession>A0A6P0URE2</accession>
<dbReference type="PANTHER" id="PTHR43581:SF2">
    <property type="entry name" value="EXCINUCLEASE ATPASE SUBUNIT"/>
    <property type="match status" value="1"/>
</dbReference>
<evidence type="ECO:0000313" key="2">
    <source>
        <dbReference type="EMBL" id="NER15122.1"/>
    </source>
</evidence>
<dbReference type="AlphaFoldDB" id="A0A6P0URE2"/>
<protein>
    <submittedName>
        <fullName evidence="2">AAA family ATPase</fullName>
    </submittedName>
</protein>
<organism evidence="2 3">
    <name type="scientific">Leptobacterium flavescens</name>
    <dbReference type="NCBI Taxonomy" id="472055"/>
    <lineage>
        <taxon>Bacteria</taxon>
        <taxon>Pseudomonadati</taxon>
        <taxon>Bacteroidota</taxon>
        <taxon>Flavobacteriia</taxon>
        <taxon>Flavobacteriales</taxon>
        <taxon>Flavobacteriaceae</taxon>
        <taxon>Leptobacterium</taxon>
    </lineage>
</organism>
<reference evidence="2 3" key="1">
    <citation type="submission" date="2020-01" db="EMBL/GenBank/DDBJ databases">
        <title>Leptobacterium flavescens.</title>
        <authorList>
            <person name="Wang G."/>
        </authorList>
    </citation>
    <scope>NUCLEOTIDE SEQUENCE [LARGE SCALE GENOMIC DNA]</scope>
    <source>
        <strain evidence="2 3">KCTC 22160</strain>
    </source>
</reference>
<dbReference type="SUPFAM" id="SSF52540">
    <property type="entry name" value="P-loop containing nucleoside triphosphate hydrolases"/>
    <property type="match status" value="1"/>
</dbReference>
<dbReference type="RefSeq" id="WP_163608420.1">
    <property type="nucleotide sequence ID" value="NZ_JAABOO010000004.1"/>
</dbReference>
<comment type="caution">
    <text evidence="2">The sequence shown here is derived from an EMBL/GenBank/DDBJ whole genome shotgun (WGS) entry which is preliminary data.</text>
</comment>
<dbReference type="InterPro" id="IPR003959">
    <property type="entry name" value="ATPase_AAA_core"/>
</dbReference>
<dbReference type="Proteomes" id="UP000468581">
    <property type="component" value="Unassembled WGS sequence"/>
</dbReference>
<evidence type="ECO:0000313" key="3">
    <source>
        <dbReference type="Proteomes" id="UP000468581"/>
    </source>
</evidence>
<gene>
    <name evidence="2" type="ORF">GWK08_16830</name>
</gene>
<dbReference type="Pfam" id="PF13304">
    <property type="entry name" value="AAA_21"/>
    <property type="match status" value="1"/>
</dbReference>
<dbReference type="EMBL" id="JAABOO010000004">
    <property type="protein sequence ID" value="NER15122.1"/>
    <property type="molecule type" value="Genomic_DNA"/>
</dbReference>
<keyword evidence="3" id="KW-1185">Reference proteome</keyword>
<feature type="domain" description="ATPase AAA-type core" evidence="1">
    <location>
        <begin position="27"/>
        <end position="331"/>
    </location>
</feature>
<sequence length="593" mass="68305">MKLRSVEIHDFKSIKSETIEINTNQLCFVGKNESGKSSLILATKYLNVLDTELKSTLLNKSSDNYPNGLPVVIGIFELSKSDYSELLKISKPLLTDDQFANLPKHSENCLLQLKRWGNGFLNISLSIIEKNKFGFELSKNIEGLATFYDQFFEKLYPDIQYYENEDLLIEPSTINELLGNDKKFETFRKLLLIGGCKDFNDLNNPDINFVTTFLSDIEIKLNTIFKKHYKQDQSINIKIAPTFGDRLNLIIRDNSGKSFSISERSPGFQYYFSFLVNKLYSKELNKGRNTVILLDEPGNSLHPKGAKDLLKSFDEIAESSQILYTTHNPFLAVRNCIDSLLFINKSATVGTKINKKPFLNKYQILRKELGIMLNDSFLIGDINLIVEGNTEKLGFHRIFQFEQYQDLEWMNIYNADGVANIPQAINYLGKNNLKLSGIVILDSDSEAEGIKKNKSYKNNIKDPNWEEIEINTIFNDKKDRTFEDLFPQQNYVNAFNEYCESLSSLDVFSKKYEAFEYKEEIETPIINTLSLHFKSFLPEDSKASITKQDVIRHLLDSVDKFPEKEQKEVLSNIFKLTNKIKVSFSKIEKYVNN</sequence>
<proteinExistence type="predicted"/>
<dbReference type="CDD" id="cd00267">
    <property type="entry name" value="ABC_ATPase"/>
    <property type="match status" value="1"/>
</dbReference>